<protein>
    <submittedName>
        <fullName evidence="2">Peptidoglycan-binding protein</fullName>
    </submittedName>
</protein>
<organism evidence="2 3">
    <name type="scientific">Candidatus Gemmiger avistercoris</name>
    <dbReference type="NCBI Taxonomy" id="2838606"/>
    <lineage>
        <taxon>Bacteria</taxon>
        <taxon>Bacillati</taxon>
        <taxon>Bacillota</taxon>
        <taxon>Clostridia</taxon>
        <taxon>Eubacteriales</taxon>
        <taxon>Gemmiger</taxon>
    </lineage>
</organism>
<feature type="domain" description="Peptidoglycan binding-like" evidence="1">
    <location>
        <begin position="805"/>
        <end position="865"/>
    </location>
</feature>
<reference evidence="2" key="1">
    <citation type="journal article" date="2021" name="PeerJ">
        <title>Extensive microbial diversity within the chicken gut microbiome revealed by metagenomics and culture.</title>
        <authorList>
            <person name="Gilroy R."/>
            <person name="Ravi A."/>
            <person name="Getino M."/>
            <person name="Pursley I."/>
            <person name="Horton D.L."/>
            <person name="Alikhan N.F."/>
            <person name="Baker D."/>
            <person name="Gharbi K."/>
            <person name="Hall N."/>
            <person name="Watson M."/>
            <person name="Adriaenssens E.M."/>
            <person name="Foster-Nyarko E."/>
            <person name="Jarju S."/>
            <person name="Secka A."/>
            <person name="Antonio M."/>
            <person name="Oren A."/>
            <person name="Chaudhuri R.R."/>
            <person name="La Ragione R."/>
            <person name="Hildebrand F."/>
            <person name="Pallen M.J."/>
        </authorList>
    </citation>
    <scope>NUCLEOTIDE SEQUENCE</scope>
    <source>
        <strain evidence="2">CHK188-11489</strain>
    </source>
</reference>
<dbReference type="InterPro" id="IPR052905">
    <property type="entry name" value="LD-transpeptidase_YkuD-like"/>
</dbReference>
<gene>
    <name evidence="2" type="ORF">H9724_07865</name>
</gene>
<dbReference type="InterPro" id="IPR002477">
    <property type="entry name" value="Peptidoglycan-bd-like"/>
</dbReference>
<reference evidence="2" key="2">
    <citation type="submission" date="2021-04" db="EMBL/GenBank/DDBJ databases">
        <authorList>
            <person name="Gilroy R."/>
        </authorList>
    </citation>
    <scope>NUCLEOTIDE SEQUENCE</scope>
    <source>
        <strain evidence="2">CHK188-11489</strain>
    </source>
</reference>
<proteinExistence type="predicted"/>
<evidence type="ECO:0000259" key="1">
    <source>
        <dbReference type="Pfam" id="PF01471"/>
    </source>
</evidence>
<dbReference type="Pfam" id="PF01471">
    <property type="entry name" value="PG_binding_1"/>
    <property type="match status" value="5"/>
</dbReference>
<feature type="domain" description="Peptidoglycan binding-like" evidence="1">
    <location>
        <begin position="440"/>
        <end position="498"/>
    </location>
</feature>
<dbReference type="Gene3D" id="1.10.101.10">
    <property type="entry name" value="PGBD-like superfamily/PGBD"/>
    <property type="match status" value="6"/>
</dbReference>
<accession>A0A9D2JQX5</accession>
<feature type="domain" description="Peptidoglycan binding-like" evidence="1">
    <location>
        <begin position="615"/>
        <end position="676"/>
    </location>
</feature>
<dbReference type="Proteomes" id="UP000824105">
    <property type="component" value="Unassembled WGS sequence"/>
</dbReference>
<dbReference type="AlphaFoldDB" id="A0A9D2JQX5"/>
<name>A0A9D2JQX5_9FIRM</name>
<dbReference type="InterPro" id="IPR036366">
    <property type="entry name" value="PGBDSf"/>
</dbReference>
<dbReference type="InterPro" id="IPR036365">
    <property type="entry name" value="PGBD-like_sf"/>
</dbReference>
<evidence type="ECO:0000313" key="2">
    <source>
        <dbReference type="EMBL" id="HIZ62664.1"/>
    </source>
</evidence>
<dbReference type="PANTHER" id="PTHR41533">
    <property type="entry name" value="L,D-TRANSPEPTIDASE HI_1667-RELATED"/>
    <property type="match status" value="1"/>
</dbReference>
<dbReference type="SUPFAM" id="SSF47090">
    <property type="entry name" value="PGBD-like"/>
    <property type="match status" value="6"/>
</dbReference>
<dbReference type="PANTHER" id="PTHR41533:SF1">
    <property type="entry name" value="L,D-TRANSPEPTIDASE YCBB-RELATED"/>
    <property type="match status" value="1"/>
</dbReference>
<feature type="domain" description="Peptidoglycan binding-like" evidence="1">
    <location>
        <begin position="337"/>
        <end position="397"/>
    </location>
</feature>
<feature type="domain" description="Peptidoglycan binding-like" evidence="1">
    <location>
        <begin position="527"/>
        <end position="585"/>
    </location>
</feature>
<sequence length="879" mass="94126">MSNGTLVIYASLAGQAAPLPGVRLEVLDETGSVLARTCTGPSGAAEVPDLPAPDARYSLEESNDSVRPYAVYRLTARADGWQAQVLDGIQVFAGQQTVARLAFLPVGPAAEGAAPRDGLDSAVYTQIPPHALYAGDGGSGTPPQQTAVPFVLNEVVIPEKITIHLGKPSANVRNVTVPFQDYIANVASSEVYPTWPEEALRANILAQISLALNRIWTEWYPSRGYAFHITGSPGYDQAYVEGRTVFAVMERLTAELFNTYVRRSGNVEPYFTEYCDGKLVDCPGMKQWGTVDRANEGMNALQILRYYYGDRVQLVSSSNIAAIPVSWPGVTLRRGDTGAAVRTIQRQLSRIGKDYPAFGKPDVTGAFDAATEQCVKNFQKQFSLTADGLVGKATWYKISYIYVSVKDLAELTSEGETASGEQSTGSWPGVVLRRGDTGVHVEQVQFWLSGLAQFDSALPALAVDGVFGAATERAVRQFQQDQGLTVDGAVGQATWTRLYAAWLDIQSDLGGTAWPGAPLRRGAAGMEVRLVQFWLQLAAGNYSALAAVSVDGSFGAATERAVTAFQSLFGLTADGVVGRATWNKLHEVALAVTNGIVDPDVVPGQFVRTVREGSRGAPVRAVQYYLHRLAAYYSDVPTVTVDGIFGAATARAVRAWQSHAGLAADGVVGRLTWDSLYTAAQQLQNSGPVVRVATPPLPSQTLRRGDRGIAVLRLSQLLLFLAQWLPEINFLQPTVPSADFTAVLENAVRSAQQYFGLPQTGAVATADWEVFREEAQRLAAVNPAAAAPEPAGIWPPSGLSLGSAGPAVWLLQRSLNAAASADQDFLFVPEDGTLGQATQDALANYQLAHDLPTLGTVDAATWESLQQEAQPLCRTCEEG</sequence>
<comment type="caution">
    <text evidence="2">The sequence shown here is derived from an EMBL/GenBank/DDBJ whole genome shotgun (WGS) entry which is preliminary data.</text>
</comment>
<evidence type="ECO:0000313" key="3">
    <source>
        <dbReference type="Proteomes" id="UP000824105"/>
    </source>
</evidence>
<dbReference type="EMBL" id="DXBF01000062">
    <property type="protein sequence ID" value="HIZ62664.1"/>
    <property type="molecule type" value="Genomic_DNA"/>
</dbReference>